<feature type="domain" description="NlpC/P60" evidence="8">
    <location>
        <begin position="27"/>
        <end position="149"/>
    </location>
</feature>
<feature type="domain" description="SLH" evidence="7">
    <location>
        <begin position="217"/>
        <end position="280"/>
    </location>
</feature>
<reference evidence="9" key="1">
    <citation type="submission" date="2022-02" db="EMBL/GenBank/DDBJ databases">
        <title>Fredinandcohnia quinoae sp. nov. isolated from Chenopodium quinoa seeds.</title>
        <authorList>
            <person name="Saati-Santamaria Z."/>
            <person name="Flores-Felix J.D."/>
            <person name="Igual J.M."/>
            <person name="Velazquez E."/>
            <person name="Garcia-Fraile P."/>
            <person name="Martinez-Molina E."/>
        </authorList>
    </citation>
    <scope>NUCLEOTIDE SEQUENCE</scope>
    <source>
        <strain evidence="9">SECRCQ15</strain>
    </source>
</reference>
<evidence type="ECO:0000256" key="2">
    <source>
        <dbReference type="ARBA" id="ARBA00022670"/>
    </source>
</evidence>
<dbReference type="PANTHER" id="PTHR47053:SF1">
    <property type="entry name" value="MUREIN DD-ENDOPEPTIDASE MEPH-RELATED"/>
    <property type="match status" value="1"/>
</dbReference>
<sequence>MILKKLISTILAITIIFSLIPLSNASAAERNNVVAIAKKYLEVPYKFGGTTPSGFDCSGFALYVFNQVGISLPRTSESQYQAGTTVSRSNLQLGDMVFFEDTYKSGISHSGIYIGNNQFISATSSRGIAIDSLSSSYWGPKFVAGKRFIEEKVLPELPAGQFHDVASGHLAYEAIRELSGKNIISGFHNSYFKPADPVTRGQAAAILNRVLNLPSKDSTDFSDVSTSMTFGKDIIAVQAAGIISGYKDGTFRPNSNMTRAEMAIILQRAFGLNQLTHLQTASTPYSDVNSDYWAYDAILQLNSIDQTKVFKTSTFNASSQATRADYAAAIYSATLVGN</sequence>
<dbReference type="RefSeq" id="WP_240257699.1">
    <property type="nucleotide sequence ID" value="NZ_JAKTTI010000054.1"/>
</dbReference>
<dbReference type="PROSITE" id="PS51935">
    <property type="entry name" value="NLPC_P60"/>
    <property type="match status" value="1"/>
</dbReference>
<dbReference type="Gene3D" id="3.90.1720.10">
    <property type="entry name" value="endopeptidase domain like (from Nostoc punctiforme)"/>
    <property type="match status" value="1"/>
</dbReference>
<keyword evidence="10" id="KW-1185">Reference proteome</keyword>
<evidence type="ECO:0000256" key="3">
    <source>
        <dbReference type="ARBA" id="ARBA00022729"/>
    </source>
</evidence>
<name>A0AAW5E4B4_9BACI</name>
<keyword evidence="5" id="KW-0788">Thiol protease</keyword>
<evidence type="ECO:0000256" key="6">
    <source>
        <dbReference type="SAM" id="SignalP"/>
    </source>
</evidence>
<protein>
    <submittedName>
        <fullName evidence="9">NlpC/P60 family protein</fullName>
    </submittedName>
</protein>
<dbReference type="PANTHER" id="PTHR47053">
    <property type="entry name" value="MUREIN DD-ENDOPEPTIDASE MEPH-RELATED"/>
    <property type="match status" value="1"/>
</dbReference>
<organism evidence="9 10">
    <name type="scientific">Fredinandcohnia quinoae</name>
    <dbReference type="NCBI Taxonomy" id="2918902"/>
    <lineage>
        <taxon>Bacteria</taxon>
        <taxon>Bacillati</taxon>
        <taxon>Bacillota</taxon>
        <taxon>Bacilli</taxon>
        <taxon>Bacillales</taxon>
        <taxon>Bacillaceae</taxon>
        <taxon>Fredinandcohnia</taxon>
    </lineage>
</organism>
<feature type="chain" id="PRO_5043711497" evidence="6">
    <location>
        <begin position="28"/>
        <end position="338"/>
    </location>
</feature>
<dbReference type="Proteomes" id="UP001431131">
    <property type="component" value="Unassembled WGS sequence"/>
</dbReference>
<dbReference type="InterPro" id="IPR000064">
    <property type="entry name" value="NLP_P60_dom"/>
</dbReference>
<dbReference type="PROSITE" id="PS51272">
    <property type="entry name" value="SLH"/>
    <property type="match status" value="3"/>
</dbReference>
<dbReference type="SUPFAM" id="SSF54001">
    <property type="entry name" value="Cysteine proteinases"/>
    <property type="match status" value="1"/>
</dbReference>
<keyword evidence="2" id="KW-0645">Protease</keyword>
<evidence type="ECO:0000256" key="4">
    <source>
        <dbReference type="ARBA" id="ARBA00022801"/>
    </source>
</evidence>
<dbReference type="EMBL" id="JAKTTI010000054">
    <property type="protein sequence ID" value="MCH1627781.1"/>
    <property type="molecule type" value="Genomic_DNA"/>
</dbReference>
<evidence type="ECO:0000256" key="1">
    <source>
        <dbReference type="ARBA" id="ARBA00007074"/>
    </source>
</evidence>
<dbReference type="GO" id="GO:0008234">
    <property type="term" value="F:cysteine-type peptidase activity"/>
    <property type="evidence" value="ECO:0007669"/>
    <property type="project" value="UniProtKB-KW"/>
</dbReference>
<comment type="similarity">
    <text evidence="1">Belongs to the peptidase C40 family.</text>
</comment>
<dbReference type="InterPro" id="IPR038765">
    <property type="entry name" value="Papain-like_cys_pep_sf"/>
</dbReference>
<evidence type="ECO:0000259" key="7">
    <source>
        <dbReference type="PROSITE" id="PS51272"/>
    </source>
</evidence>
<gene>
    <name evidence="9" type="ORF">MJG50_20810</name>
</gene>
<evidence type="ECO:0000259" key="8">
    <source>
        <dbReference type="PROSITE" id="PS51935"/>
    </source>
</evidence>
<dbReference type="AlphaFoldDB" id="A0AAW5E4B4"/>
<feature type="domain" description="SLH" evidence="7">
    <location>
        <begin position="281"/>
        <end position="338"/>
    </location>
</feature>
<dbReference type="GO" id="GO:0006508">
    <property type="term" value="P:proteolysis"/>
    <property type="evidence" value="ECO:0007669"/>
    <property type="project" value="UniProtKB-KW"/>
</dbReference>
<feature type="signal peptide" evidence="6">
    <location>
        <begin position="1"/>
        <end position="27"/>
    </location>
</feature>
<feature type="domain" description="SLH" evidence="7">
    <location>
        <begin position="158"/>
        <end position="216"/>
    </location>
</feature>
<dbReference type="Pfam" id="PF00395">
    <property type="entry name" value="SLH"/>
    <property type="match status" value="2"/>
</dbReference>
<evidence type="ECO:0000256" key="5">
    <source>
        <dbReference type="ARBA" id="ARBA00022807"/>
    </source>
</evidence>
<dbReference type="Pfam" id="PF00877">
    <property type="entry name" value="NLPC_P60"/>
    <property type="match status" value="1"/>
</dbReference>
<keyword evidence="3 6" id="KW-0732">Signal</keyword>
<evidence type="ECO:0000313" key="9">
    <source>
        <dbReference type="EMBL" id="MCH1627781.1"/>
    </source>
</evidence>
<comment type="caution">
    <text evidence="9">The sequence shown here is derived from an EMBL/GenBank/DDBJ whole genome shotgun (WGS) entry which is preliminary data.</text>
</comment>
<keyword evidence="4" id="KW-0378">Hydrolase</keyword>
<dbReference type="InterPro" id="IPR051202">
    <property type="entry name" value="Peptidase_C40"/>
</dbReference>
<evidence type="ECO:0000313" key="10">
    <source>
        <dbReference type="Proteomes" id="UP001431131"/>
    </source>
</evidence>
<accession>A0AAW5E4B4</accession>
<dbReference type="InterPro" id="IPR001119">
    <property type="entry name" value="SLH_dom"/>
</dbReference>
<proteinExistence type="inferred from homology"/>